<dbReference type="AlphaFoldDB" id="A0A0E0HTH8"/>
<feature type="domain" description="BTB" evidence="4">
    <location>
        <begin position="460"/>
        <end position="527"/>
    </location>
</feature>
<dbReference type="EnsemblPlants" id="ONIVA06G24870.1">
    <property type="protein sequence ID" value="ONIVA06G24870.1"/>
    <property type="gene ID" value="ONIVA06G24870"/>
</dbReference>
<organism evidence="6">
    <name type="scientific">Oryza nivara</name>
    <name type="common">Indian wild rice</name>
    <name type="synonym">Oryza sativa f. spontanea</name>
    <dbReference type="NCBI Taxonomy" id="4536"/>
    <lineage>
        <taxon>Eukaryota</taxon>
        <taxon>Viridiplantae</taxon>
        <taxon>Streptophyta</taxon>
        <taxon>Embryophyta</taxon>
        <taxon>Tracheophyta</taxon>
        <taxon>Spermatophyta</taxon>
        <taxon>Magnoliopsida</taxon>
        <taxon>Liliopsida</taxon>
        <taxon>Poales</taxon>
        <taxon>Poaceae</taxon>
        <taxon>BOP clade</taxon>
        <taxon>Oryzoideae</taxon>
        <taxon>Oryzeae</taxon>
        <taxon>Oryzinae</taxon>
        <taxon>Oryza</taxon>
    </lineage>
</organism>
<accession>A0A0E0HTH8</accession>
<dbReference type="Gene3D" id="1.25.40.420">
    <property type="match status" value="2"/>
</dbReference>
<protein>
    <recommendedName>
        <fullName evidence="8">BTB domain-containing protein</fullName>
    </recommendedName>
</protein>
<comment type="similarity">
    <text evidence="2">Belongs to the Tdpoz family.</text>
</comment>
<evidence type="ECO:0000256" key="1">
    <source>
        <dbReference type="ARBA" id="ARBA00004906"/>
    </source>
</evidence>
<dbReference type="InterPro" id="IPR008974">
    <property type="entry name" value="TRAF-like"/>
</dbReference>
<dbReference type="SMART" id="SM00225">
    <property type="entry name" value="BTB"/>
    <property type="match status" value="2"/>
</dbReference>
<dbReference type="CDD" id="cd00121">
    <property type="entry name" value="MATH"/>
    <property type="match status" value="1"/>
</dbReference>
<dbReference type="Pfam" id="PF00651">
    <property type="entry name" value="BTB"/>
    <property type="match status" value="2"/>
</dbReference>
<reference evidence="6" key="1">
    <citation type="submission" date="2015-04" db="UniProtKB">
        <authorList>
            <consortium name="EnsemblPlants"/>
        </authorList>
    </citation>
    <scope>IDENTIFICATION</scope>
    <source>
        <strain evidence="6">SL10</strain>
    </source>
</reference>
<dbReference type="SUPFAM" id="SSF54695">
    <property type="entry name" value="POZ domain"/>
    <property type="match status" value="2"/>
</dbReference>
<evidence type="ECO:0000259" key="5">
    <source>
        <dbReference type="PROSITE" id="PS50144"/>
    </source>
</evidence>
<dbReference type="HOGENOM" id="CLU_004253_5_1_1"/>
<dbReference type="InterPro" id="IPR056423">
    <property type="entry name" value="BACK_BPM_SPOP"/>
</dbReference>
<evidence type="ECO:0000313" key="6">
    <source>
        <dbReference type="EnsemblPlants" id="ONIVA06G24870.1"/>
    </source>
</evidence>
<evidence type="ECO:0000256" key="3">
    <source>
        <dbReference type="SAM" id="MobiDB-lite"/>
    </source>
</evidence>
<dbReference type="InterPro" id="IPR000210">
    <property type="entry name" value="BTB/POZ_dom"/>
</dbReference>
<sequence>MGSKKRMSRYAKKHEEATLKFDVVGYSLNEGMAAGEFIRSPAFAVGAMTGQSASTPTAPRACSPVFKAELYGGMKEREARSVTVDDTQPDVFRALPHFMYTDSLPDMDGVEDADYVEMIRLLLVAADRYAMDRMKLLCESVLDDLLDAETVGTTLALADQHSCNNLKDVCVKFMATSKGMDAVMATEGYDNLKRNCPYVLIDVLEKATKQGQGNTYYIGLACCNEYIFFIEHEIEEASPPPRRRRSPSSPATAAAPPPIASALNAPKPGMVSKKKNTTASRHTTESEEGTHSFEIVGYSLQKGIGVDEFIESATFAVGGYDWCIRFYPHGKGDGAKDYISVYLELLTKNCAVRAAYDLRLVNLATGLPKSVYSETTHRMFNSDDSSKFAPHYATFMHRSQLEMEASGYIKDDRLTIECFLTVIVKESMASNTVKAHELINVPPSDLSENFGELLEKGEGSDVTFVVGGEKIAAHKIILAARSSVFKAELYGQMKEKRARRVTVEDMQPDVFRGLLHFIYTDSLPDMDDLSDDDYYEMIRLLLVAADRYAMDRMKLQCESILGEHLDVQTVATTLALADQHNCNGLKDVCIEFITNQNKMDDVVATEGYADLKRTCPSVLVDVFEKASSVEFKC</sequence>
<dbReference type="SUPFAM" id="SSF49599">
    <property type="entry name" value="TRAF domain-like"/>
    <property type="match status" value="1"/>
</dbReference>
<dbReference type="Gramene" id="ONIVA06G24870.1">
    <property type="protein sequence ID" value="ONIVA06G24870.1"/>
    <property type="gene ID" value="ONIVA06G24870"/>
</dbReference>
<evidence type="ECO:0000256" key="2">
    <source>
        <dbReference type="ARBA" id="ARBA00010846"/>
    </source>
</evidence>
<dbReference type="InterPro" id="IPR045005">
    <property type="entry name" value="BPM1-6"/>
</dbReference>
<dbReference type="PANTHER" id="PTHR26379:SF433">
    <property type="entry name" value="OS08G0226800 PROTEIN"/>
    <property type="match status" value="1"/>
</dbReference>
<feature type="compositionally biased region" description="Low complexity" evidence="3">
    <location>
        <begin position="247"/>
        <end position="266"/>
    </location>
</feature>
<dbReference type="InterPro" id="IPR011333">
    <property type="entry name" value="SKP1/BTB/POZ_sf"/>
</dbReference>
<dbReference type="Pfam" id="PF22486">
    <property type="entry name" value="MATH_2"/>
    <property type="match status" value="1"/>
</dbReference>
<dbReference type="OMA" id="TDITWET"/>
<dbReference type="eggNOG" id="KOG1987">
    <property type="taxonomic scope" value="Eukaryota"/>
</dbReference>
<feature type="region of interest" description="Disordered" evidence="3">
    <location>
        <begin position="237"/>
        <end position="288"/>
    </location>
</feature>
<dbReference type="Proteomes" id="UP000006591">
    <property type="component" value="Chromosome 6"/>
</dbReference>
<dbReference type="PANTHER" id="PTHR26379">
    <property type="entry name" value="BTB/POZ AND MATH DOMAIN-CONTAINING PROTEIN 1"/>
    <property type="match status" value="1"/>
</dbReference>
<dbReference type="Gene3D" id="3.30.710.10">
    <property type="entry name" value="Potassium Channel Kv1.1, Chain A"/>
    <property type="match status" value="2"/>
</dbReference>
<dbReference type="STRING" id="4536.A0A0E0HTH8"/>
<dbReference type="GO" id="GO:0016567">
    <property type="term" value="P:protein ubiquitination"/>
    <property type="evidence" value="ECO:0007669"/>
    <property type="project" value="InterPro"/>
</dbReference>
<dbReference type="CDD" id="cd18280">
    <property type="entry name" value="BTB_POZ_BPM_plant"/>
    <property type="match status" value="1"/>
</dbReference>
<reference evidence="6" key="2">
    <citation type="submission" date="2018-04" db="EMBL/GenBank/DDBJ databases">
        <title>OnivRS2 (Oryza nivara Reference Sequence Version 2).</title>
        <authorList>
            <person name="Zhang J."/>
            <person name="Kudrna D."/>
            <person name="Lee S."/>
            <person name="Talag J."/>
            <person name="Rajasekar S."/>
            <person name="Welchert J."/>
            <person name="Hsing Y.-I."/>
            <person name="Wing R.A."/>
        </authorList>
    </citation>
    <scope>NUCLEOTIDE SEQUENCE [LARGE SCALE GENOMIC DNA]</scope>
    <source>
        <strain evidence="6">SL10</strain>
    </source>
</reference>
<evidence type="ECO:0008006" key="8">
    <source>
        <dbReference type="Google" id="ProtNLM"/>
    </source>
</evidence>
<proteinExistence type="inferred from homology"/>
<evidence type="ECO:0000259" key="4">
    <source>
        <dbReference type="PROSITE" id="PS50097"/>
    </source>
</evidence>
<name>A0A0E0HTH8_ORYNI</name>
<feature type="domain" description="MATH" evidence="5">
    <location>
        <begin position="288"/>
        <end position="420"/>
    </location>
</feature>
<comment type="pathway">
    <text evidence="1">Protein modification; protein ubiquitination.</text>
</comment>
<dbReference type="PROSITE" id="PS50144">
    <property type="entry name" value="MATH"/>
    <property type="match status" value="1"/>
</dbReference>
<dbReference type="Pfam" id="PF24570">
    <property type="entry name" value="BACK_BPM_SPOP"/>
    <property type="match status" value="2"/>
</dbReference>
<evidence type="ECO:0000313" key="7">
    <source>
        <dbReference type="Proteomes" id="UP000006591"/>
    </source>
</evidence>
<keyword evidence="7" id="KW-1185">Reference proteome</keyword>
<dbReference type="Gene3D" id="2.60.210.10">
    <property type="entry name" value="Apoptosis, Tumor Necrosis Factor Receptor Associated Protein 2, Chain A"/>
    <property type="match status" value="1"/>
</dbReference>
<dbReference type="PROSITE" id="PS50097">
    <property type="entry name" value="BTB"/>
    <property type="match status" value="1"/>
</dbReference>
<dbReference type="InterPro" id="IPR002083">
    <property type="entry name" value="MATH/TRAF_dom"/>
</dbReference>